<keyword evidence="5 11" id="KW-0408">Iron</keyword>
<evidence type="ECO:0000256" key="12">
    <source>
        <dbReference type="SAM" id="MobiDB-lite"/>
    </source>
</evidence>
<comment type="function">
    <text evidence="11">Acts as a transcriptional regulator. Probably redox-responsive. The apo- but not holo-form probably binds DNA.</text>
</comment>
<feature type="domain" description="4Fe-4S Wbl-type" evidence="13">
    <location>
        <begin position="34"/>
        <end position="96"/>
    </location>
</feature>
<reference evidence="14" key="1">
    <citation type="submission" date="2024-05" db="EMBL/GenBank/DDBJ databases">
        <title>Whole genome shotgun sequence of Streptomyces hygroscopicus NBRC 113678.</title>
        <authorList>
            <person name="Komaki H."/>
            <person name="Tamura T."/>
        </authorList>
    </citation>
    <scope>NUCLEOTIDE SEQUENCE</scope>
    <source>
        <strain evidence="14">N11-34</strain>
    </source>
</reference>
<dbReference type="Pfam" id="PF02467">
    <property type="entry name" value="Whib"/>
    <property type="match status" value="1"/>
</dbReference>
<feature type="binding site" evidence="11">
    <location>
        <position position="63"/>
    </location>
    <ligand>
        <name>[4Fe-4S] cluster</name>
        <dbReference type="ChEBI" id="CHEBI:49883"/>
    </ligand>
</feature>
<gene>
    <name evidence="11" type="primary">whiB</name>
    <name evidence="14" type="ORF">TPA0910_87060</name>
</gene>
<sequence>MTVQTSRLIGQAAATPRNGDAAQHSVPDWRHQAACRDQDRDLFFPAGKTGPYLKQIQRAKAVCQTCPVMQECRAWALDNREMHGIFGGMDETERQKLLRRTRRIAAPRTDRKWVQILWNRLPEYQALVAQGLSVSEIARGMETTVQTVNNVQRALEERALELAS</sequence>
<evidence type="ECO:0000256" key="7">
    <source>
        <dbReference type="ARBA" id="ARBA00023015"/>
    </source>
</evidence>
<name>A0ABQ3UFB4_STRHY</name>
<accession>A0ABQ3UFB4</accession>
<comment type="PTM">
    <text evidence="11">The Fe-S cluster can be nitrosylated by nitric oxide (NO).</text>
</comment>
<feature type="region of interest" description="Disordered" evidence="12">
    <location>
        <begin position="1"/>
        <end position="27"/>
    </location>
</feature>
<evidence type="ECO:0000313" key="14">
    <source>
        <dbReference type="EMBL" id="GHJ34273.1"/>
    </source>
</evidence>
<evidence type="ECO:0000256" key="10">
    <source>
        <dbReference type="ARBA" id="ARBA00023163"/>
    </source>
</evidence>
<evidence type="ECO:0000259" key="13">
    <source>
        <dbReference type="PROSITE" id="PS51674"/>
    </source>
</evidence>
<keyword evidence="3 11" id="KW-0004">4Fe-4S</keyword>
<feature type="binding site" evidence="11">
    <location>
        <position position="72"/>
    </location>
    <ligand>
        <name>[4Fe-4S] cluster</name>
        <dbReference type="ChEBI" id="CHEBI:49883"/>
    </ligand>
</feature>
<comment type="PTM">
    <text evidence="11">Upon Fe-S cluster removal intramolecular disulfide bonds are formed.</text>
</comment>
<keyword evidence="15" id="KW-1185">Reference proteome</keyword>
<evidence type="ECO:0000256" key="2">
    <source>
        <dbReference type="ARBA" id="ARBA00006597"/>
    </source>
</evidence>
<feature type="binding site" evidence="11">
    <location>
        <position position="35"/>
    </location>
    <ligand>
        <name>[4Fe-4S] cluster</name>
        <dbReference type="ChEBI" id="CHEBI:49883"/>
    </ligand>
</feature>
<proteinExistence type="inferred from homology"/>
<keyword evidence="10 11" id="KW-0804">Transcription</keyword>
<dbReference type="PROSITE" id="PS51674">
    <property type="entry name" value="4FE4S_WBL"/>
    <property type="match status" value="1"/>
</dbReference>
<keyword evidence="4 11" id="KW-0479">Metal-binding</keyword>
<dbReference type="PANTHER" id="PTHR38839">
    <property type="entry name" value="TRANSCRIPTIONAL REGULATOR WHID-RELATED"/>
    <property type="match status" value="1"/>
</dbReference>
<keyword evidence="7 11" id="KW-0805">Transcription regulation</keyword>
<comment type="cofactor">
    <cofactor evidence="11">
        <name>[4Fe-4S] cluster</name>
        <dbReference type="ChEBI" id="CHEBI:49883"/>
    </cofactor>
    <text evidence="11">Binds 1 [4Fe-4S] cluster per subunit. Following nitrosylation of the [4Fe-4S] cluster binds 1 [4Fe-8(NO)] cluster per subunit.</text>
</comment>
<dbReference type="EMBL" id="BNEK01000007">
    <property type="protein sequence ID" value="GHJ34273.1"/>
    <property type="molecule type" value="Genomic_DNA"/>
</dbReference>
<protein>
    <recommendedName>
        <fullName evidence="11">Transcriptional regulator WhiB</fullName>
    </recommendedName>
</protein>
<keyword evidence="6 11" id="KW-0411">Iron-sulfur</keyword>
<keyword evidence="11" id="KW-0963">Cytoplasm</keyword>
<evidence type="ECO:0000313" key="15">
    <source>
        <dbReference type="Proteomes" id="UP001054854"/>
    </source>
</evidence>
<evidence type="ECO:0000256" key="6">
    <source>
        <dbReference type="ARBA" id="ARBA00023014"/>
    </source>
</evidence>
<comment type="caution">
    <text evidence="14">The sequence shown here is derived from an EMBL/GenBank/DDBJ whole genome shotgun (WGS) entry which is preliminary data.</text>
</comment>
<evidence type="ECO:0000256" key="3">
    <source>
        <dbReference type="ARBA" id="ARBA00022485"/>
    </source>
</evidence>
<feature type="binding site" evidence="11">
    <location>
        <position position="66"/>
    </location>
    <ligand>
        <name>[4Fe-4S] cluster</name>
        <dbReference type="ChEBI" id="CHEBI:49883"/>
    </ligand>
</feature>
<dbReference type="Proteomes" id="UP001054854">
    <property type="component" value="Unassembled WGS sequence"/>
</dbReference>
<dbReference type="HAMAP" id="MF_01479">
    <property type="entry name" value="WhiB"/>
    <property type="match status" value="1"/>
</dbReference>
<evidence type="ECO:0000256" key="11">
    <source>
        <dbReference type="HAMAP-Rule" id="MF_01479"/>
    </source>
</evidence>
<evidence type="ECO:0000256" key="9">
    <source>
        <dbReference type="ARBA" id="ARBA00023157"/>
    </source>
</evidence>
<comment type="similarity">
    <text evidence="2 11">Belongs to the WhiB family.</text>
</comment>
<evidence type="ECO:0000256" key="1">
    <source>
        <dbReference type="ARBA" id="ARBA00004496"/>
    </source>
</evidence>
<dbReference type="InterPro" id="IPR034768">
    <property type="entry name" value="4FE4S_WBL"/>
</dbReference>
<keyword evidence="9 11" id="KW-1015">Disulfide bond</keyword>
<keyword evidence="8 11" id="KW-0238">DNA-binding</keyword>
<dbReference type="InterPro" id="IPR003482">
    <property type="entry name" value="Whib"/>
</dbReference>
<comment type="subcellular location">
    <subcellularLocation>
        <location evidence="1 11">Cytoplasm</location>
    </subcellularLocation>
</comment>
<evidence type="ECO:0000256" key="4">
    <source>
        <dbReference type="ARBA" id="ARBA00022723"/>
    </source>
</evidence>
<evidence type="ECO:0000256" key="8">
    <source>
        <dbReference type="ARBA" id="ARBA00023125"/>
    </source>
</evidence>
<evidence type="ECO:0000256" key="5">
    <source>
        <dbReference type="ARBA" id="ARBA00023004"/>
    </source>
</evidence>
<organism evidence="14 15">
    <name type="scientific">Streptomyces hygroscopicus</name>
    <dbReference type="NCBI Taxonomy" id="1912"/>
    <lineage>
        <taxon>Bacteria</taxon>
        <taxon>Bacillati</taxon>
        <taxon>Actinomycetota</taxon>
        <taxon>Actinomycetes</taxon>
        <taxon>Kitasatosporales</taxon>
        <taxon>Streptomycetaceae</taxon>
        <taxon>Streptomyces</taxon>
        <taxon>Streptomyces violaceusniger group</taxon>
    </lineage>
</organism>